<dbReference type="Proteomes" id="UP000054537">
    <property type="component" value="Unassembled WGS sequence"/>
</dbReference>
<dbReference type="GO" id="GO:0016491">
    <property type="term" value="F:oxidoreductase activity"/>
    <property type="evidence" value="ECO:0007669"/>
    <property type="project" value="UniProtKB-KW"/>
</dbReference>
<accession>A0A0A6XBP6</accession>
<dbReference type="InterPro" id="IPR018170">
    <property type="entry name" value="Aldo/ket_reductase_CS"/>
</dbReference>
<dbReference type="Pfam" id="PF00248">
    <property type="entry name" value="Aldo_ket_red"/>
    <property type="match status" value="1"/>
</dbReference>
<dbReference type="InterPro" id="IPR023210">
    <property type="entry name" value="NADP_OxRdtase_dom"/>
</dbReference>
<evidence type="ECO:0000313" key="5">
    <source>
        <dbReference type="Proteomes" id="UP000054537"/>
    </source>
</evidence>
<dbReference type="PANTHER" id="PTHR43364:SF4">
    <property type="entry name" value="NAD(P)-LINKED OXIDOREDUCTASE SUPERFAMILY PROTEIN"/>
    <property type="match status" value="1"/>
</dbReference>
<dbReference type="OrthoDB" id="3170516at2"/>
<evidence type="ECO:0000259" key="3">
    <source>
        <dbReference type="Pfam" id="PF00248"/>
    </source>
</evidence>
<dbReference type="PROSITE" id="PS00062">
    <property type="entry name" value="ALDOKETO_REDUCTASE_2"/>
    <property type="match status" value="1"/>
</dbReference>
<dbReference type="SUPFAM" id="SSF51430">
    <property type="entry name" value="NAD(P)-linked oxidoreductase"/>
    <property type="match status" value="1"/>
</dbReference>
<dbReference type="InterPro" id="IPR020471">
    <property type="entry name" value="AKR"/>
</dbReference>
<evidence type="ECO:0000313" key="4">
    <source>
        <dbReference type="EMBL" id="KHD77537.1"/>
    </source>
</evidence>
<feature type="domain" description="NADP-dependent oxidoreductase" evidence="3">
    <location>
        <begin position="15"/>
        <end position="315"/>
    </location>
</feature>
<dbReference type="RefSeq" id="WP_043524050.1">
    <property type="nucleotide sequence ID" value="NZ_BAABKU010000015.1"/>
</dbReference>
<keyword evidence="5" id="KW-1185">Reference proteome</keyword>
<protein>
    <submittedName>
        <fullName evidence="4">Dehydratase</fullName>
    </submittedName>
</protein>
<dbReference type="Gene3D" id="3.20.20.100">
    <property type="entry name" value="NADP-dependent oxidoreductase domain"/>
    <property type="match status" value="1"/>
</dbReference>
<evidence type="ECO:0000256" key="2">
    <source>
        <dbReference type="SAM" id="MobiDB-lite"/>
    </source>
</evidence>
<organism evidence="4 5">
    <name type="scientific">Actinoplanes utahensis</name>
    <dbReference type="NCBI Taxonomy" id="1869"/>
    <lineage>
        <taxon>Bacteria</taxon>
        <taxon>Bacillati</taxon>
        <taxon>Actinomycetota</taxon>
        <taxon>Actinomycetes</taxon>
        <taxon>Micromonosporales</taxon>
        <taxon>Micromonosporaceae</taxon>
        <taxon>Actinoplanes</taxon>
    </lineage>
</organism>
<dbReference type="EMBL" id="JRTT01000010">
    <property type="protein sequence ID" value="KHD77537.1"/>
    <property type="molecule type" value="Genomic_DNA"/>
</dbReference>
<dbReference type="CDD" id="cd19081">
    <property type="entry name" value="AKR_AKR9C1"/>
    <property type="match status" value="1"/>
</dbReference>
<evidence type="ECO:0000256" key="1">
    <source>
        <dbReference type="ARBA" id="ARBA00023002"/>
    </source>
</evidence>
<sequence>MEYRYVGNSGLRVSELCLGTMTFGKEADEAASHAILDAYVEAGGDFIDTADVYGGGASEEIIGRWLPSRRRDALVVATKGFWGTGDAANDHGASRKHLIAAVHDSLRRLGTDYIDLYQLHCFDESTPIEETLSTLDQLVRTGLVRYLGVSNYAAWQLQKSVDVARFRGWEPFVAAQPLYNLIDRDIEHELVPVCRNEGVGIIPWSPMRGGWLTGKYRRGMTAAPAGTRWDGDQQPWLGNWENSVDERTWTVTDTLIAVADETGRTPAQVALRWLLQRPGVTAPIVGARTVDQLTDNLGATGWALGDKHLEQLTAAGEQQAPYPHPYLARSPRRPA</sequence>
<dbReference type="AlphaFoldDB" id="A0A0A6XBP6"/>
<dbReference type="PANTHER" id="PTHR43364">
    <property type="entry name" value="NADH-SPECIFIC METHYLGLYOXAL REDUCTASE-RELATED"/>
    <property type="match status" value="1"/>
</dbReference>
<dbReference type="GO" id="GO:0005829">
    <property type="term" value="C:cytosol"/>
    <property type="evidence" value="ECO:0007669"/>
    <property type="project" value="UniProtKB-ARBA"/>
</dbReference>
<gene>
    <name evidence="4" type="ORF">MB27_10590</name>
</gene>
<name>A0A0A6XBP6_ACTUT</name>
<reference evidence="4 5" key="1">
    <citation type="submission" date="2014-10" db="EMBL/GenBank/DDBJ databases">
        <title>Draft genome sequence of Actinoplanes utahensis NRRL 12052.</title>
        <authorList>
            <person name="Velasco-Bucheli B."/>
            <person name="del Cerro C."/>
            <person name="Hormigo D."/>
            <person name="Garcia J.L."/>
            <person name="Acebal C."/>
            <person name="Arroyo M."/>
            <person name="de la Mata I."/>
        </authorList>
    </citation>
    <scope>NUCLEOTIDE SEQUENCE [LARGE SCALE GENOMIC DNA]</scope>
    <source>
        <strain evidence="4 5">NRRL 12052</strain>
    </source>
</reference>
<dbReference type="FunFam" id="3.20.20.100:FF:000004">
    <property type="entry name" value="Oxidoreductase, aldo/keto reductase"/>
    <property type="match status" value="1"/>
</dbReference>
<dbReference type="InterPro" id="IPR036812">
    <property type="entry name" value="NAD(P)_OxRdtase_dom_sf"/>
</dbReference>
<feature type="region of interest" description="Disordered" evidence="2">
    <location>
        <begin position="316"/>
        <end position="335"/>
    </location>
</feature>
<comment type="caution">
    <text evidence="4">The sequence shown here is derived from an EMBL/GenBank/DDBJ whole genome shotgun (WGS) entry which is preliminary data.</text>
</comment>
<dbReference type="PRINTS" id="PR00069">
    <property type="entry name" value="ALDKETRDTASE"/>
</dbReference>
<keyword evidence="1" id="KW-0560">Oxidoreductase</keyword>
<proteinExistence type="predicted"/>
<dbReference type="InterPro" id="IPR050523">
    <property type="entry name" value="AKR_Detox_Biosynth"/>
</dbReference>
<dbReference type="eggNOG" id="COG0667">
    <property type="taxonomic scope" value="Bacteria"/>
</dbReference>
<dbReference type="STRING" id="1869.MB27_10590"/>